<comment type="caution">
    <text evidence="1">The sequence shown here is derived from an EMBL/GenBank/DDBJ whole genome shotgun (WGS) entry which is preliminary data.</text>
</comment>
<name>A0A3D9KD06_9BACL</name>
<reference evidence="1 2" key="1">
    <citation type="submission" date="2018-07" db="EMBL/GenBank/DDBJ databases">
        <title>Genomic Encyclopedia of Type Strains, Phase III (KMG-III): the genomes of soil and plant-associated and newly described type strains.</title>
        <authorList>
            <person name="Whitman W."/>
        </authorList>
    </citation>
    <scope>NUCLEOTIDE SEQUENCE [LARGE SCALE GENOMIC DNA]</scope>
    <source>
        <strain evidence="1 2">CECT 7287</strain>
    </source>
</reference>
<dbReference type="RefSeq" id="WP_116060629.1">
    <property type="nucleotide sequence ID" value="NZ_QRDZ01000007.1"/>
</dbReference>
<evidence type="ECO:0000313" key="2">
    <source>
        <dbReference type="Proteomes" id="UP000256977"/>
    </source>
</evidence>
<protein>
    <submittedName>
        <fullName evidence="1">Uncharacterized protein</fullName>
    </submittedName>
</protein>
<dbReference type="EMBL" id="QRDZ01000007">
    <property type="protein sequence ID" value="RED83995.1"/>
    <property type="molecule type" value="Genomic_DNA"/>
</dbReference>
<dbReference type="Proteomes" id="UP000256977">
    <property type="component" value="Unassembled WGS sequence"/>
</dbReference>
<organism evidence="1 2">
    <name type="scientific">Cohnella phaseoli</name>
    <dbReference type="NCBI Taxonomy" id="456490"/>
    <lineage>
        <taxon>Bacteria</taxon>
        <taxon>Bacillati</taxon>
        <taxon>Bacillota</taxon>
        <taxon>Bacilli</taxon>
        <taxon>Bacillales</taxon>
        <taxon>Paenibacillaceae</taxon>
        <taxon>Cohnella</taxon>
    </lineage>
</organism>
<proteinExistence type="predicted"/>
<dbReference type="OrthoDB" id="2112831at2"/>
<dbReference type="AlphaFoldDB" id="A0A3D9KD06"/>
<dbReference type="InterPro" id="IPR045527">
    <property type="entry name" value="DUF6470"/>
</dbReference>
<sequence>MFPRISIQSQRALIGIESQRGQYEISRPQPELKIHSERATITANNKPGILSIDQNLTNDALTGGKPQAFWERIYSQYKQVAAQNIQQIVENGNRMGALHIKGSPIADIALGDFIEGAPDLQVFGHASPTNIAFQYTPNDVNIQVERGNLTVDAQIHRPDIQFHRGSVRIYMQQYPKVTITPPEIDITA</sequence>
<dbReference type="Pfam" id="PF20074">
    <property type="entry name" value="DUF6470"/>
    <property type="match status" value="1"/>
</dbReference>
<accession>A0A3D9KD06</accession>
<evidence type="ECO:0000313" key="1">
    <source>
        <dbReference type="EMBL" id="RED83995.1"/>
    </source>
</evidence>
<keyword evidence="2" id="KW-1185">Reference proteome</keyword>
<gene>
    <name evidence="1" type="ORF">DFP98_107103</name>
</gene>